<gene>
    <name evidence="1" type="ORF">AWV77_19855</name>
</gene>
<organism evidence="1 2">
    <name type="scientific">Pseudomonas palleroniana</name>
    <dbReference type="NCBI Taxonomy" id="191390"/>
    <lineage>
        <taxon>Bacteria</taxon>
        <taxon>Pseudomonadati</taxon>
        <taxon>Pseudomonadota</taxon>
        <taxon>Gammaproteobacteria</taxon>
        <taxon>Pseudomonadales</taxon>
        <taxon>Pseudomonadaceae</taxon>
        <taxon>Pseudomonas</taxon>
    </lineage>
</organism>
<name>A0A0X7JZE9_9PSED</name>
<protein>
    <submittedName>
        <fullName evidence="1">Uncharacterized protein</fullName>
    </submittedName>
</protein>
<dbReference type="RefSeq" id="WP_060755882.1">
    <property type="nucleotide sequence ID" value="NZ_LRMR01000030.1"/>
</dbReference>
<dbReference type="OrthoDB" id="2080133at2"/>
<comment type="caution">
    <text evidence="1">The sequence shown here is derived from an EMBL/GenBank/DDBJ whole genome shotgun (WGS) entry which is preliminary data.</text>
</comment>
<sequence>MGLILRLGGVYETRGDSESRNSWADNALGFRSGLGVFLQENADILKRIGEYAQPHTTYYLLQLVERLVDVDAGMAFDLAISILQSSTRLGYQNDTLGVDLLVKLIGIFLADHKEIFEDAARRAQLIDCLEIFMDAGWPAARRLLYRLPEFIQ</sequence>
<dbReference type="Proteomes" id="UP000067111">
    <property type="component" value="Unassembled WGS sequence"/>
</dbReference>
<accession>A0A0X7JZE9</accession>
<proteinExistence type="predicted"/>
<evidence type="ECO:0000313" key="1">
    <source>
        <dbReference type="EMBL" id="KWU48822.1"/>
    </source>
</evidence>
<reference evidence="2" key="1">
    <citation type="submission" date="2016-01" db="EMBL/GenBank/DDBJ databases">
        <authorList>
            <person name="Gamez R.M."/>
            <person name="Rodriguez F."/>
            <person name="Bernal J.F."/>
            <person name="Agarwala R."/>
            <person name="Landsman D."/>
            <person name="Marino-Ramirez L."/>
        </authorList>
    </citation>
    <scope>NUCLEOTIDE SEQUENCE [LARGE SCALE GENOMIC DNA]</scope>
    <source>
        <strain evidence="2">Ps006</strain>
    </source>
</reference>
<dbReference type="AlphaFoldDB" id="A0A0X7JZE9"/>
<evidence type="ECO:0000313" key="2">
    <source>
        <dbReference type="Proteomes" id="UP000067111"/>
    </source>
</evidence>
<dbReference type="EMBL" id="LRMR01000030">
    <property type="protein sequence ID" value="KWU48822.1"/>
    <property type="molecule type" value="Genomic_DNA"/>
</dbReference>